<proteinExistence type="predicted"/>
<organism evidence="4 5">
    <name type="scientific">Phoenix dactylifera</name>
    <name type="common">Date palm</name>
    <dbReference type="NCBI Taxonomy" id="42345"/>
    <lineage>
        <taxon>Eukaryota</taxon>
        <taxon>Viridiplantae</taxon>
        <taxon>Streptophyta</taxon>
        <taxon>Embryophyta</taxon>
        <taxon>Tracheophyta</taxon>
        <taxon>Spermatophyta</taxon>
        <taxon>Magnoliopsida</taxon>
        <taxon>Liliopsida</taxon>
        <taxon>Arecaceae</taxon>
        <taxon>Coryphoideae</taxon>
        <taxon>Phoeniceae</taxon>
        <taxon>Phoenix</taxon>
    </lineage>
</organism>
<gene>
    <name evidence="5" type="primary">LOC120110653</name>
</gene>
<feature type="domain" description="CCHC-type" evidence="3">
    <location>
        <begin position="241"/>
        <end position="254"/>
    </location>
</feature>
<reference evidence="5" key="2">
    <citation type="submission" date="2025-08" db="UniProtKB">
        <authorList>
            <consortium name="RefSeq"/>
        </authorList>
    </citation>
    <scope>IDENTIFICATION</scope>
    <source>
        <tissue evidence="5">Young leaves</tissue>
    </source>
</reference>
<accession>A0A8B9A686</accession>
<sequence length="479" mass="51398">MKTPRDGEGSSGPAGAGPNLSWAEKVGGAPRETGWTNYRMSAEELEAVQQHFTGTVKPSLERLEKASEAWRSSAVIVRSLGKRVPAEWIGREARLRGKLDYEVEALPMAEGHVVVRFKGEEDREVALTRGPWMAGGQILAVERWRPDFIPCAKMVNNVLVWVRLPDLPLEFWVIESIMEVAVAVGRPIAVDGFTEKRSRIGFARVLVEVDASRPLRSRAFVRGLTERFWQAFVYESLPAVCYNCGLIGHGETECCLPYSIPGEGTGKEGLGDAEMGDANGLKGNREGQSHGGGGYRVFGPWLSTNRVRVQRPTKPGNKSRSTVAKPAGDVEGQQYVVGEKSSGVDGAISPVSPPDLEGWQKPTKVARRRSPVAGRGLGNLGLAGLVVEDAGKKMTPDLGLAGSGPEYIQAGRKPSEDGLQLRPGGGRARPRPMLDRRCGPSLRAAGPGPGPKQGSGPCGEPGPDKVRLIERAQPAETGP</sequence>
<dbReference type="OrthoDB" id="682893at2759"/>
<dbReference type="PROSITE" id="PS50158">
    <property type="entry name" value="ZF_CCHC"/>
    <property type="match status" value="1"/>
</dbReference>
<dbReference type="InterPro" id="IPR025558">
    <property type="entry name" value="DUF4283"/>
</dbReference>
<dbReference type="GO" id="GO:0003676">
    <property type="term" value="F:nucleic acid binding"/>
    <property type="evidence" value="ECO:0007669"/>
    <property type="project" value="InterPro"/>
</dbReference>
<dbReference type="Pfam" id="PF14111">
    <property type="entry name" value="DUF4283"/>
    <property type="match status" value="1"/>
</dbReference>
<dbReference type="Proteomes" id="UP000228380">
    <property type="component" value="Chromosome 4"/>
</dbReference>
<reference evidence="4" key="1">
    <citation type="journal article" date="2019" name="Nat. Commun.">
        <title>Genome-wide association mapping of date palm fruit traits.</title>
        <authorList>
            <person name="Hazzouri K.M."/>
            <person name="Gros-Balthazard M."/>
            <person name="Flowers J.M."/>
            <person name="Copetti D."/>
            <person name="Lemansour A."/>
            <person name="Lebrun M."/>
            <person name="Masmoudi K."/>
            <person name="Ferrand S."/>
            <person name="Dhar M.I."/>
            <person name="Fresquez Z.A."/>
            <person name="Rosas U."/>
            <person name="Zhang J."/>
            <person name="Talag J."/>
            <person name="Lee S."/>
            <person name="Kudrna D."/>
            <person name="Powell R.F."/>
            <person name="Leitch I.J."/>
            <person name="Krueger R.R."/>
            <person name="Wing R.A."/>
            <person name="Amiri K.M.A."/>
            <person name="Purugganan M.D."/>
        </authorList>
    </citation>
    <scope>NUCLEOTIDE SEQUENCE [LARGE SCALE GENOMIC DNA]</scope>
    <source>
        <strain evidence="4">cv. Khalas</strain>
    </source>
</reference>
<dbReference type="RefSeq" id="XP_038982161.1">
    <property type="nucleotide sequence ID" value="XM_039126233.1"/>
</dbReference>
<dbReference type="Pfam" id="PF14392">
    <property type="entry name" value="zf-CCHC_4"/>
    <property type="match status" value="1"/>
</dbReference>
<keyword evidence="1" id="KW-0863">Zinc-finger</keyword>
<keyword evidence="4" id="KW-1185">Reference proteome</keyword>
<dbReference type="GO" id="GO:0008270">
    <property type="term" value="F:zinc ion binding"/>
    <property type="evidence" value="ECO:0007669"/>
    <property type="project" value="UniProtKB-KW"/>
</dbReference>
<evidence type="ECO:0000256" key="1">
    <source>
        <dbReference type="PROSITE-ProRule" id="PRU00047"/>
    </source>
</evidence>
<dbReference type="InterPro" id="IPR025836">
    <property type="entry name" value="Zn_knuckle_CX2CX4HX4C"/>
</dbReference>
<protein>
    <submittedName>
        <fullName evidence="5">Uncharacterized protein LOC120110653</fullName>
    </submittedName>
</protein>
<dbReference type="KEGG" id="pda:120110653"/>
<keyword evidence="1" id="KW-0479">Metal-binding</keyword>
<evidence type="ECO:0000313" key="5">
    <source>
        <dbReference type="RefSeq" id="XP_038982161.1"/>
    </source>
</evidence>
<evidence type="ECO:0000256" key="2">
    <source>
        <dbReference type="SAM" id="MobiDB-lite"/>
    </source>
</evidence>
<evidence type="ECO:0000313" key="4">
    <source>
        <dbReference type="Proteomes" id="UP000228380"/>
    </source>
</evidence>
<dbReference type="PANTHER" id="PTHR31286">
    <property type="entry name" value="GLYCINE-RICH CELL WALL STRUCTURAL PROTEIN 1.8-LIKE"/>
    <property type="match status" value="1"/>
</dbReference>
<dbReference type="PANTHER" id="PTHR31286:SF99">
    <property type="entry name" value="DUF4283 DOMAIN-CONTAINING PROTEIN"/>
    <property type="match status" value="1"/>
</dbReference>
<feature type="region of interest" description="Disordered" evidence="2">
    <location>
        <begin position="1"/>
        <end position="28"/>
    </location>
</feature>
<keyword evidence="1" id="KW-0862">Zinc</keyword>
<feature type="region of interest" description="Disordered" evidence="2">
    <location>
        <begin position="310"/>
        <end position="368"/>
    </location>
</feature>
<dbReference type="GeneID" id="120110653"/>
<evidence type="ECO:0000259" key="3">
    <source>
        <dbReference type="PROSITE" id="PS50158"/>
    </source>
</evidence>
<dbReference type="InterPro" id="IPR040256">
    <property type="entry name" value="At4g02000-like"/>
</dbReference>
<feature type="region of interest" description="Disordered" evidence="2">
    <location>
        <begin position="397"/>
        <end position="479"/>
    </location>
</feature>
<dbReference type="InterPro" id="IPR001878">
    <property type="entry name" value="Znf_CCHC"/>
</dbReference>
<dbReference type="AlphaFoldDB" id="A0A8B9A686"/>
<name>A0A8B9A686_PHODC</name>